<dbReference type="SUPFAM" id="SSF52343">
    <property type="entry name" value="Ferredoxin reductase-like, C-terminal NADP-linked domain"/>
    <property type="match status" value="1"/>
</dbReference>
<evidence type="ECO:0000256" key="8">
    <source>
        <dbReference type="ARBA" id="ARBA00023065"/>
    </source>
</evidence>
<dbReference type="InterPro" id="IPR013112">
    <property type="entry name" value="FAD-bd_8"/>
</dbReference>
<dbReference type="GO" id="GO:0006879">
    <property type="term" value="P:intracellular iron ion homeostasis"/>
    <property type="evidence" value="ECO:0007669"/>
    <property type="project" value="TreeGrafter"/>
</dbReference>
<keyword evidence="4 12" id="KW-0812">Transmembrane</keyword>
<name>W9CJ86_SCLBF</name>
<dbReference type="STRING" id="1432307.W9CJ86"/>
<dbReference type="PANTHER" id="PTHR32361:SF9">
    <property type="entry name" value="FERRIC REDUCTASE TRANSMEMBRANE COMPONENT 3-RELATED"/>
    <property type="match status" value="1"/>
</dbReference>
<evidence type="ECO:0000256" key="1">
    <source>
        <dbReference type="ARBA" id="ARBA00004141"/>
    </source>
</evidence>
<evidence type="ECO:0000256" key="2">
    <source>
        <dbReference type="ARBA" id="ARBA00006278"/>
    </source>
</evidence>
<proteinExistence type="inferred from homology"/>
<dbReference type="PANTHER" id="PTHR32361">
    <property type="entry name" value="FERRIC/CUPRIC REDUCTASE TRANSMEMBRANE COMPONENT"/>
    <property type="match status" value="1"/>
</dbReference>
<evidence type="ECO:0000256" key="5">
    <source>
        <dbReference type="ARBA" id="ARBA00022982"/>
    </source>
</evidence>
<feature type="transmembrane region" description="Helical" evidence="12">
    <location>
        <begin position="220"/>
        <end position="238"/>
    </location>
</feature>
<keyword evidence="6 12" id="KW-1133">Transmembrane helix</keyword>
<dbReference type="EMBL" id="AYSA01000123">
    <property type="protein sequence ID" value="ESZ96792.1"/>
    <property type="molecule type" value="Genomic_DNA"/>
</dbReference>
<dbReference type="HOGENOM" id="CLU_010365_5_1_1"/>
<evidence type="ECO:0000256" key="11">
    <source>
        <dbReference type="SAM" id="MobiDB-lite"/>
    </source>
</evidence>
<keyword evidence="9 12" id="KW-0472">Membrane</keyword>
<reference evidence="14 15" key="1">
    <citation type="journal article" date="2014" name="Genome Announc.">
        <title>Draft genome sequence of Sclerotinia borealis, a psychrophilic plant pathogenic fungus.</title>
        <authorList>
            <person name="Mardanov A.V."/>
            <person name="Beletsky A.V."/>
            <person name="Kadnikov V.V."/>
            <person name="Ignatov A.N."/>
            <person name="Ravin N.V."/>
        </authorList>
    </citation>
    <scope>NUCLEOTIDE SEQUENCE [LARGE SCALE GENOMIC DNA]</scope>
    <source>
        <strain evidence="15">F-4157</strain>
    </source>
</reference>
<gene>
    <name evidence="14" type="ORF">SBOR_2793</name>
</gene>
<dbReference type="GO" id="GO:0015677">
    <property type="term" value="P:copper ion import"/>
    <property type="evidence" value="ECO:0007669"/>
    <property type="project" value="TreeGrafter"/>
</dbReference>
<dbReference type="InterPro" id="IPR017927">
    <property type="entry name" value="FAD-bd_FR_type"/>
</dbReference>
<dbReference type="Proteomes" id="UP000019487">
    <property type="component" value="Unassembled WGS sequence"/>
</dbReference>
<dbReference type="SFLD" id="SFLDS00052">
    <property type="entry name" value="Ferric_Reductase_Domain"/>
    <property type="match status" value="1"/>
</dbReference>
<comment type="caution">
    <text evidence="14">The sequence shown here is derived from an EMBL/GenBank/DDBJ whole genome shotgun (WGS) entry which is preliminary data.</text>
</comment>
<dbReference type="InterPro" id="IPR039261">
    <property type="entry name" value="FNR_nucleotide-bd"/>
</dbReference>
<feature type="transmembrane region" description="Helical" evidence="12">
    <location>
        <begin position="328"/>
        <end position="350"/>
    </location>
</feature>
<evidence type="ECO:0000256" key="7">
    <source>
        <dbReference type="ARBA" id="ARBA00023002"/>
    </source>
</evidence>
<feature type="compositionally biased region" description="Polar residues" evidence="11">
    <location>
        <begin position="120"/>
        <end position="132"/>
    </location>
</feature>
<keyword evidence="10" id="KW-0325">Glycoprotein</keyword>
<dbReference type="GO" id="GO:0006826">
    <property type="term" value="P:iron ion transport"/>
    <property type="evidence" value="ECO:0007669"/>
    <property type="project" value="TreeGrafter"/>
</dbReference>
<dbReference type="Gene3D" id="3.40.50.80">
    <property type="entry name" value="Nucleotide-binding domain of ferredoxin-NADP reductase (FNR) module"/>
    <property type="match status" value="1"/>
</dbReference>
<comment type="similarity">
    <text evidence="2">Belongs to the ferric reductase (FRE) family.</text>
</comment>
<evidence type="ECO:0000256" key="3">
    <source>
        <dbReference type="ARBA" id="ARBA00022448"/>
    </source>
</evidence>
<organism evidence="14 15">
    <name type="scientific">Sclerotinia borealis (strain F-4128)</name>
    <dbReference type="NCBI Taxonomy" id="1432307"/>
    <lineage>
        <taxon>Eukaryota</taxon>
        <taxon>Fungi</taxon>
        <taxon>Dikarya</taxon>
        <taxon>Ascomycota</taxon>
        <taxon>Pezizomycotina</taxon>
        <taxon>Leotiomycetes</taxon>
        <taxon>Helotiales</taxon>
        <taxon>Sclerotiniaceae</taxon>
        <taxon>Sclerotinia</taxon>
    </lineage>
</organism>
<feature type="transmembrane region" description="Helical" evidence="12">
    <location>
        <begin position="190"/>
        <end position="208"/>
    </location>
</feature>
<dbReference type="InterPro" id="IPR013130">
    <property type="entry name" value="Fe3_Rdtase_TM_dom"/>
</dbReference>
<evidence type="ECO:0000256" key="6">
    <source>
        <dbReference type="ARBA" id="ARBA00022989"/>
    </source>
</evidence>
<feature type="transmembrane region" description="Helical" evidence="12">
    <location>
        <begin position="266"/>
        <end position="285"/>
    </location>
</feature>
<keyword evidence="5" id="KW-0249">Electron transport</keyword>
<feature type="transmembrane region" description="Helical" evidence="12">
    <location>
        <begin position="64"/>
        <end position="85"/>
    </location>
</feature>
<dbReference type="GO" id="GO:0000293">
    <property type="term" value="F:ferric-chelate reductase activity"/>
    <property type="evidence" value="ECO:0007669"/>
    <property type="project" value="UniProtKB-ARBA"/>
</dbReference>
<evidence type="ECO:0000256" key="10">
    <source>
        <dbReference type="ARBA" id="ARBA00023180"/>
    </source>
</evidence>
<feature type="region of interest" description="Disordered" evidence="11">
    <location>
        <begin position="115"/>
        <end position="139"/>
    </location>
</feature>
<dbReference type="AlphaFoldDB" id="W9CJ86"/>
<keyword evidence="3" id="KW-0813">Transport</keyword>
<dbReference type="InterPro" id="IPR013121">
    <property type="entry name" value="Fe_red_NAD-bd_6"/>
</dbReference>
<keyword evidence="15" id="KW-1185">Reference proteome</keyword>
<dbReference type="OrthoDB" id="17725at2759"/>
<accession>W9CJ86</accession>
<dbReference type="InterPro" id="IPR051410">
    <property type="entry name" value="Ferric/Cupric_Reductase"/>
</dbReference>
<evidence type="ECO:0000259" key="13">
    <source>
        <dbReference type="PROSITE" id="PS51384"/>
    </source>
</evidence>
<feature type="transmembrane region" description="Helical" evidence="12">
    <location>
        <begin position="297"/>
        <end position="316"/>
    </location>
</feature>
<evidence type="ECO:0000256" key="4">
    <source>
        <dbReference type="ARBA" id="ARBA00022692"/>
    </source>
</evidence>
<protein>
    <recommendedName>
        <fullName evidence="13">FAD-binding FR-type domain-containing protein</fullName>
    </recommendedName>
</protein>
<dbReference type="PROSITE" id="PS51384">
    <property type="entry name" value="FAD_FR"/>
    <property type="match status" value="1"/>
</dbReference>
<dbReference type="Pfam" id="PF08022">
    <property type="entry name" value="FAD_binding_8"/>
    <property type="match status" value="1"/>
</dbReference>
<dbReference type="Pfam" id="PF01794">
    <property type="entry name" value="Ferric_reduct"/>
    <property type="match status" value="1"/>
</dbReference>
<dbReference type="Pfam" id="PF08030">
    <property type="entry name" value="NAD_binding_6"/>
    <property type="match status" value="1"/>
</dbReference>
<comment type="subcellular location">
    <subcellularLocation>
        <location evidence="1">Membrane</location>
        <topology evidence="1">Multi-pass membrane protein</topology>
    </subcellularLocation>
</comment>
<keyword evidence="7" id="KW-0560">Oxidoreductase</keyword>
<evidence type="ECO:0000256" key="12">
    <source>
        <dbReference type="SAM" id="Phobius"/>
    </source>
</evidence>
<evidence type="ECO:0000313" key="14">
    <source>
        <dbReference type="EMBL" id="ESZ96792.1"/>
    </source>
</evidence>
<dbReference type="SFLD" id="SFLDG01168">
    <property type="entry name" value="Ferric_reductase_subgroup_(FRE"/>
    <property type="match status" value="1"/>
</dbReference>
<keyword evidence="8" id="KW-0406">Ion transport</keyword>
<dbReference type="GO" id="GO:0005886">
    <property type="term" value="C:plasma membrane"/>
    <property type="evidence" value="ECO:0007669"/>
    <property type="project" value="TreeGrafter"/>
</dbReference>
<dbReference type="CDD" id="cd06186">
    <property type="entry name" value="NOX_Duox_like_FAD_NADP"/>
    <property type="match status" value="1"/>
</dbReference>
<feature type="domain" description="FAD-binding FR-type" evidence="13">
    <location>
        <begin position="367"/>
        <end position="498"/>
    </location>
</feature>
<evidence type="ECO:0000256" key="9">
    <source>
        <dbReference type="ARBA" id="ARBA00023136"/>
    </source>
</evidence>
<evidence type="ECO:0000313" key="15">
    <source>
        <dbReference type="Proteomes" id="UP000019487"/>
    </source>
</evidence>
<sequence length="653" mass="73096">MNTIRSHFSLSEWMYDTLRGVTFNTSSHISSIDNPKPKSPKPDDNQFQKLIDGALFNEKIINTYPLAILGIVLILSVVHWSGEIIRWRKRALRRAGPRYSYDLLDDEPSKTIRDDVTEHSGVSSPGSSTLGSITPPLKPDGWDEYTPLLHRQNRKSLESSRSTITSRIKAFLIYQPRPIPYFNKVLPSNGSSLFILSFLALNLFYTFYNIPFTTFEASVLGDRAGLVFAVNLPLLYILGAKNQPLKLLIGVSYESLNIIHRRLGELMMFEALIHAGGMFVMWYTILKPFRGWTLFEYLSHPCIYLGLSALFTYKLLYVTSLASFRQRWYELFLGLHVVLQAAALTILYFHHRGAKTSVGLALSIFIVDRLVFRIGTKSIMAEANVSVFEDNETILMTFHLPKSPSNMLSQTLGHSISSGWHATDHIFLTIPSLGSTHALQAHPFTIASPAPLLSSQTSKLSLLIRARDGFSADLLRAAHIKKTLKCRLDGPYGSSHARNLLEDSDLAIMVAGGSGIAVKWPIVHHLLDLERDTKDAENGAHANVRRRRIVLVWIIHEGSHLEWIGAQERQEMENQGVEIIIPGATSEVGRPDLEGMMEGIVRGWGCGKEGRIRRKIGVVVSGPDGLNRTVNNKCAEFVKGGRNLKIAVEKFGW</sequence>